<feature type="region of interest" description="Disordered" evidence="1">
    <location>
        <begin position="486"/>
        <end position="524"/>
    </location>
</feature>
<sequence length="524" mass="58701">MSNTTSPCPPNSLSYNTSLCACNPGFYFPNQNTTNCTQFGPSSWSVGPGVSPGPQVFFLTTFFSVDSSIRRLTQSQAVLLETTLVVLIAWLIFCFVLRIKKIDESGKSKVFKVRWGISQFDFLFDTRHWTDEQKAVVRRKTELGGTFSVASWILFIGLLTALLYQVFTKRTIEVHRVKPANTPDLLSFINDLEFNITTISSMSCANLVMPASLITGTPGFIDFRTVPLSTFIKYTCHNTSTGPTVSLRCNSCKIPRRNHFISWQFVDLPNQPAAAVGFEFNLTSRDHYEKKHVSYVSGTVNSDGVMDTSTKGMKTFRGAETNVLKIQLFPEEYLNSKGLKLLRPLFNDFVPGSYFTDVGGLKASLQNSRDGLVNTTLFISYQSDYIVQINKESVLGPVSILANIGGLYAICMAIFLYLLTQCETRIPKLRNEDIVMRTILCQRRAQKNWDKVRKFVMYTWGPCNLDPTDKSGKLPKKSVIESIHGYGALRRKGPGSRRNPENDDKSSKPPNETDNGDIEISIIS</sequence>
<feature type="transmembrane region" description="Helical" evidence="2">
    <location>
        <begin position="143"/>
        <end position="167"/>
    </location>
</feature>
<keyword evidence="2" id="KW-0812">Transmembrane</keyword>
<evidence type="ECO:0000313" key="3">
    <source>
        <dbReference type="EMBL" id="KAF3337475.1"/>
    </source>
</evidence>
<dbReference type="EMBL" id="SWLB01000006">
    <property type="protein sequence ID" value="KAF3337475.1"/>
    <property type="molecule type" value="Genomic_DNA"/>
</dbReference>
<dbReference type="OrthoDB" id="1909934at2759"/>
<evidence type="ECO:0000256" key="1">
    <source>
        <dbReference type="SAM" id="MobiDB-lite"/>
    </source>
</evidence>
<comment type="caution">
    <text evidence="3">The sequence shown here is derived from an EMBL/GenBank/DDBJ whole genome shotgun (WGS) entry which is preliminary data.</text>
</comment>
<protein>
    <submittedName>
        <fullName evidence="3">Uncharacterized protein</fullName>
    </submittedName>
</protein>
<organism evidence="3 4">
    <name type="scientific">Carex littledalei</name>
    <dbReference type="NCBI Taxonomy" id="544730"/>
    <lineage>
        <taxon>Eukaryota</taxon>
        <taxon>Viridiplantae</taxon>
        <taxon>Streptophyta</taxon>
        <taxon>Embryophyta</taxon>
        <taxon>Tracheophyta</taxon>
        <taxon>Spermatophyta</taxon>
        <taxon>Magnoliopsida</taxon>
        <taxon>Liliopsida</taxon>
        <taxon>Poales</taxon>
        <taxon>Cyperaceae</taxon>
        <taxon>Cyperoideae</taxon>
        <taxon>Cariceae</taxon>
        <taxon>Carex</taxon>
        <taxon>Carex subgen. Euthyceras</taxon>
    </lineage>
</organism>
<dbReference type="Proteomes" id="UP000623129">
    <property type="component" value="Unassembled WGS sequence"/>
</dbReference>
<accession>A0A833QXG7</accession>
<feature type="compositionally biased region" description="Basic and acidic residues" evidence="1">
    <location>
        <begin position="498"/>
        <end position="507"/>
    </location>
</feature>
<gene>
    <name evidence="3" type="ORF">FCM35_KLT18062</name>
</gene>
<proteinExistence type="predicted"/>
<dbReference type="AlphaFoldDB" id="A0A833QXG7"/>
<dbReference type="PANTHER" id="PTHR37254:SF1">
    <property type="entry name" value="OS01G0100500 PROTEIN"/>
    <property type="match status" value="1"/>
</dbReference>
<keyword evidence="4" id="KW-1185">Reference proteome</keyword>
<feature type="transmembrane region" description="Helical" evidence="2">
    <location>
        <begin position="77"/>
        <end position="99"/>
    </location>
</feature>
<keyword evidence="2" id="KW-1133">Transmembrane helix</keyword>
<name>A0A833QXG7_9POAL</name>
<evidence type="ECO:0000313" key="4">
    <source>
        <dbReference type="Proteomes" id="UP000623129"/>
    </source>
</evidence>
<reference evidence="3" key="1">
    <citation type="submission" date="2020-01" db="EMBL/GenBank/DDBJ databases">
        <title>Genome sequence of Kobresia littledalei, the first chromosome-level genome in the family Cyperaceae.</title>
        <authorList>
            <person name="Qu G."/>
        </authorList>
    </citation>
    <scope>NUCLEOTIDE SEQUENCE</scope>
    <source>
        <strain evidence="3">C.B.Clarke</strain>
        <tissue evidence="3">Leaf</tissue>
    </source>
</reference>
<feature type="transmembrane region" description="Helical" evidence="2">
    <location>
        <begin position="400"/>
        <end position="420"/>
    </location>
</feature>
<dbReference type="PANTHER" id="PTHR37254">
    <property type="entry name" value="OS01G0100500 PROTEIN"/>
    <property type="match status" value="1"/>
</dbReference>
<keyword evidence="2" id="KW-0472">Membrane</keyword>
<evidence type="ECO:0000256" key="2">
    <source>
        <dbReference type="SAM" id="Phobius"/>
    </source>
</evidence>